<reference evidence="2 3" key="1">
    <citation type="submission" date="2018-08" db="EMBL/GenBank/DDBJ databases">
        <title>Microbispora. triticiradicis sp. nov., a novel actinomycete isolated from the root of wheat (Triticum aestivum L.)).</title>
        <authorList>
            <person name="Han C."/>
        </authorList>
    </citation>
    <scope>NUCLEOTIDE SEQUENCE [LARGE SCALE GENOMIC DNA]</scope>
    <source>
        <strain evidence="2 3">NEAU-HRDPA2-9</strain>
    </source>
</reference>
<feature type="compositionally biased region" description="Basic and acidic residues" evidence="1">
    <location>
        <begin position="35"/>
        <end position="61"/>
    </location>
</feature>
<comment type="caution">
    <text evidence="2">The sequence shown here is derived from an EMBL/GenBank/DDBJ whole genome shotgun (WGS) entry which is preliminary data.</text>
</comment>
<sequence>MTGRGEEVAIGDAKEVAIGSGGETAAESDDCATVARRDGDAGGEDIARAVEDARPLSETRS</sequence>
<gene>
    <name evidence="2" type="ORF">DI270_021415</name>
</gene>
<keyword evidence="3" id="KW-1185">Reference proteome</keyword>
<name>A0ABX9LG99_9ACTN</name>
<proteinExistence type="predicted"/>
<dbReference type="EMBL" id="QFZU02000100">
    <property type="protein sequence ID" value="RGA03007.1"/>
    <property type="molecule type" value="Genomic_DNA"/>
</dbReference>
<protein>
    <submittedName>
        <fullName evidence="2">Uncharacterized protein</fullName>
    </submittedName>
</protein>
<accession>A0ABX9LG99</accession>
<evidence type="ECO:0000256" key="1">
    <source>
        <dbReference type="SAM" id="MobiDB-lite"/>
    </source>
</evidence>
<feature type="region of interest" description="Disordered" evidence="1">
    <location>
        <begin position="19"/>
        <end position="61"/>
    </location>
</feature>
<evidence type="ECO:0000313" key="3">
    <source>
        <dbReference type="Proteomes" id="UP000262538"/>
    </source>
</evidence>
<evidence type="ECO:0000313" key="2">
    <source>
        <dbReference type="EMBL" id="RGA03007.1"/>
    </source>
</evidence>
<dbReference type="Proteomes" id="UP000262538">
    <property type="component" value="Unassembled WGS sequence"/>
</dbReference>
<organism evidence="2 3">
    <name type="scientific">Microbispora triticiradicis</name>
    <dbReference type="NCBI Taxonomy" id="2200763"/>
    <lineage>
        <taxon>Bacteria</taxon>
        <taxon>Bacillati</taxon>
        <taxon>Actinomycetota</taxon>
        <taxon>Actinomycetes</taxon>
        <taxon>Streptosporangiales</taxon>
        <taxon>Streptosporangiaceae</taxon>
        <taxon>Microbispora</taxon>
    </lineage>
</organism>